<keyword evidence="1" id="KW-0472">Membrane</keyword>
<keyword evidence="1" id="KW-0812">Transmembrane</keyword>
<sequence length="135" mass="15536">MGLQPIYLELKGSVKMKKGKEFIFPENVDKDYGIWKDYTLKDFGYMALTGGLGLLFIILPPYNLILVLTKIVIVVLAMTIVMAILTIKPVNARKNIKVRDYLKTRSQYAKSQKLYFLKPQKRGDMESELEKITTK</sequence>
<proteinExistence type="predicted"/>
<feature type="transmembrane region" description="Helical" evidence="1">
    <location>
        <begin position="65"/>
        <end position="87"/>
    </location>
</feature>
<comment type="caution">
    <text evidence="2">The sequence shown here is derived from an EMBL/GenBank/DDBJ whole genome shotgun (WGS) entry which is preliminary data.</text>
</comment>
<gene>
    <name evidence="2" type="ORF">HMPREF0514_11954</name>
</gene>
<feature type="transmembrane region" description="Helical" evidence="1">
    <location>
        <begin position="43"/>
        <end position="59"/>
    </location>
</feature>
<dbReference type="AlphaFoldDB" id="A0AA87A1E2"/>
<accession>A0AA87A1E2</accession>
<dbReference type="EMBL" id="ACGO02000010">
    <property type="protein sequence ID" value="EFJ68738.1"/>
    <property type="molecule type" value="Genomic_DNA"/>
</dbReference>
<dbReference type="Proteomes" id="UP000003672">
    <property type="component" value="Unassembled WGS sequence"/>
</dbReference>
<keyword evidence="1" id="KW-1133">Transmembrane helix</keyword>
<evidence type="ECO:0000256" key="1">
    <source>
        <dbReference type="SAM" id="Phobius"/>
    </source>
</evidence>
<reference evidence="2 3" key="1">
    <citation type="submission" date="2010-06" db="EMBL/GenBank/DDBJ databases">
        <authorList>
            <person name="Muzny D."/>
            <person name="Qin X."/>
            <person name="Buhay C."/>
            <person name="Dugan-Rocha S."/>
            <person name="Ding Y."/>
            <person name="Chen G."/>
            <person name="Hawes A."/>
            <person name="Holder M."/>
            <person name="Jhangiani S."/>
            <person name="Johnson A."/>
            <person name="Khan Z."/>
            <person name="Li Z."/>
            <person name="Liu W."/>
            <person name="Liu X."/>
            <person name="Perez L."/>
            <person name="Shen H."/>
            <person name="Wang Q."/>
            <person name="Watt J."/>
            <person name="Xi L."/>
            <person name="Xin Y."/>
            <person name="Zhou J."/>
            <person name="Deng J."/>
            <person name="Jiang H."/>
            <person name="Liu Y."/>
            <person name="Qu J."/>
            <person name="Song X.-Z."/>
            <person name="Zhang L."/>
            <person name="Villasana D."/>
            <person name="Johnson A."/>
            <person name="Liu J."/>
            <person name="Liyanage D."/>
            <person name="Lorensuhewa L."/>
            <person name="Robinson T."/>
            <person name="Song A."/>
            <person name="Song B.-B."/>
            <person name="Dinh H."/>
            <person name="Thornton R."/>
            <person name="Coyle M."/>
            <person name="Francisco L."/>
            <person name="Jackson L."/>
            <person name="Javaid M."/>
            <person name="Korchina V."/>
            <person name="Kovar C."/>
            <person name="Mata R."/>
            <person name="Mathew T."/>
            <person name="Ngo R."/>
            <person name="Nguyen L."/>
            <person name="Nguyen N."/>
            <person name="Okwuonu G."/>
            <person name="Ongeri F."/>
            <person name="Pham C."/>
            <person name="Simmons D."/>
            <person name="Wilczek-Boney K."/>
            <person name="Hale W."/>
            <person name="Jakkamsetti A."/>
            <person name="Pham P."/>
            <person name="Ruth R."/>
            <person name="San Lucas F."/>
            <person name="Warren J."/>
            <person name="Zhang J."/>
            <person name="Zhao Z."/>
            <person name="Zhou C."/>
            <person name="Zhu D."/>
            <person name="Lee S."/>
            <person name="Bess C."/>
            <person name="Blankenburg K."/>
            <person name="Forbes L."/>
            <person name="Fu Q."/>
            <person name="Gubbala S."/>
            <person name="Hirani K."/>
            <person name="Jayaseelan J.C."/>
            <person name="Lara F."/>
            <person name="Munidasa M."/>
            <person name="Palculict T."/>
            <person name="Patil S."/>
            <person name="Pu L.-L."/>
            <person name="Saada N."/>
            <person name="Tang L."/>
            <person name="Weissenberger G."/>
            <person name="Zhu Y."/>
            <person name="Hemphill L."/>
            <person name="Shang Y."/>
            <person name="Youmans B."/>
            <person name="Ayvaz T."/>
            <person name="Ross M."/>
            <person name="Santibanez J."/>
            <person name="Aqrawi P."/>
            <person name="Gross S."/>
            <person name="Joshi V."/>
            <person name="Fowler G."/>
            <person name="Nazareth L."/>
            <person name="Reid J."/>
            <person name="Worley K."/>
            <person name="Petrosino J."/>
            <person name="Highlander S."/>
            <person name="Gibbs R."/>
        </authorList>
    </citation>
    <scope>NUCLEOTIDE SEQUENCE [LARGE SCALE GENOMIC DNA]</scope>
    <source>
        <strain evidence="2 3">JV-V03</strain>
    </source>
</reference>
<organism evidence="2 3">
    <name type="scientific">Lactobacillus paragasseri JV-V03</name>
    <dbReference type="NCBI Taxonomy" id="525326"/>
    <lineage>
        <taxon>Bacteria</taxon>
        <taxon>Bacillati</taxon>
        <taxon>Bacillota</taxon>
        <taxon>Bacilli</taxon>
        <taxon>Lactobacillales</taxon>
        <taxon>Lactobacillaceae</taxon>
        <taxon>Lactobacillus</taxon>
    </lineage>
</organism>
<evidence type="ECO:0000313" key="3">
    <source>
        <dbReference type="Proteomes" id="UP000003672"/>
    </source>
</evidence>
<evidence type="ECO:0008006" key="4">
    <source>
        <dbReference type="Google" id="ProtNLM"/>
    </source>
</evidence>
<evidence type="ECO:0000313" key="2">
    <source>
        <dbReference type="EMBL" id="EFJ68738.1"/>
    </source>
</evidence>
<name>A0AA87A1E2_9LACO</name>
<protein>
    <recommendedName>
        <fullName evidence="4">Conjugal transfer protein</fullName>
    </recommendedName>
</protein>